<dbReference type="PROSITE" id="PS51257">
    <property type="entry name" value="PROKAR_LIPOPROTEIN"/>
    <property type="match status" value="1"/>
</dbReference>
<organism evidence="2 3">
    <name type="scientific">Phyllachora maydis</name>
    <dbReference type="NCBI Taxonomy" id="1825666"/>
    <lineage>
        <taxon>Eukaryota</taxon>
        <taxon>Fungi</taxon>
        <taxon>Dikarya</taxon>
        <taxon>Ascomycota</taxon>
        <taxon>Pezizomycotina</taxon>
        <taxon>Sordariomycetes</taxon>
        <taxon>Sordariomycetidae</taxon>
        <taxon>Phyllachorales</taxon>
        <taxon>Phyllachoraceae</taxon>
        <taxon>Phyllachora</taxon>
    </lineage>
</organism>
<dbReference type="Proteomes" id="UP001217918">
    <property type="component" value="Unassembled WGS sequence"/>
</dbReference>
<gene>
    <name evidence="2" type="ORF">P8C59_008129</name>
</gene>
<dbReference type="AlphaFoldDB" id="A0AAD9IAW1"/>
<evidence type="ECO:0000313" key="3">
    <source>
        <dbReference type="Proteomes" id="UP001217918"/>
    </source>
</evidence>
<dbReference type="EMBL" id="JAQQPM010000007">
    <property type="protein sequence ID" value="KAK2073885.1"/>
    <property type="molecule type" value="Genomic_DNA"/>
</dbReference>
<sequence>MKNAMTAVIVLVLASACMSGANPIAQKRAVGGVLMCTGANSTGQCNHAVHPMDKCVNVTTALYHKVVTFAPDGEEFYCYPYENLCGVGICTSPEGCTLGAISYESPFKDNLTAVGWGQSVGSFECYQGTAPSTP</sequence>
<feature type="signal peptide" evidence="1">
    <location>
        <begin position="1"/>
        <end position="20"/>
    </location>
</feature>
<keyword evidence="1" id="KW-0732">Signal</keyword>
<comment type="caution">
    <text evidence="2">The sequence shown here is derived from an EMBL/GenBank/DDBJ whole genome shotgun (WGS) entry which is preliminary data.</text>
</comment>
<proteinExistence type="predicted"/>
<protein>
    <submittedName>
        <fullName evidence="2">Uncharacterized protein</fullName>
    </submittedName>
</protein>
<feature type="chain" id="PRO_5042176969" evidence="1">
    <location>
        <begin position="21"/>
        <end position="134"/>
    </location>
</feature>
<name>A0AAD9IAW1_9PEZI</name>
<keyword evidence="3" id="KW-1185">Reference proteome</keyword>
<evidence type="ECO:0000313" key="2">
    <source>
        <dbReference type="EMBL" id="KAK2073885.1"/>
    </source>
</evidence>
<evidence type="ECO:0000256" key="1">
    <source>
        <dbReference type="SAM" id="SignalP"/>
    </source>
</evidence>
<reference evidence="2" key="1">
    <citation type="journal article" date="2023" name="Mol. Plant Microbe Interact.">
        <title>Elucidating the Obligate Nature and Biological Capacity of an Invasive Fungal Corn Pathogen.</title>
        <authorList>
            <person name="MacCready J.S."/>
            <person name="Roggenkamp E.M."/>
            <person name="Gdanetz K."/>
            <person name="Chilvers M.I."/>
        </authorList>
    </citation>
    <scope>NUCLEOTIDE SEQUENCE</scope>
    <source>
        <strain evidence="2">PM02</strain>
    </source>
</reference>
<accession>A0AAD9IAW1</accession>